<feature type="compositionally biased region" description="Basic and acidic residues" evidence="9">
    <location>
        <begin position="113"/>
        <end position="127"/>
    </location>
</feature>
<evidence type="ECO:0000256" key="7">
    <source>
        <dbReference type="ARBA" id="ARBA00025253"/>
    </source>
</evidence>
<dbReference type="GO" id="GO:0006270">
    <property type="term" value="P:DNA replication initiation"/>
    <property type="evidence" value="ECO:0007669"/>
    <property type="project" value="UniProtKB-UniRule"/>
</dbReference>
<reference evidence="10 11" key="1">
    <citation type="submission" date="2016-12" db="EMBL/GenBank/DDBJ databases">
        <title>The genomes of Aspergillus section Nigri reveals drivers in fungal speciation.</title>
        <authorList>
            <consortium name="DOE Joint Genome Institute"/>
            <person name="Vesth T.C."/>
            <person name="Nybo J."/>
            <person name="Theobald S."/>
            <person name="Brandl J."/>
            <person name="Frisvad J.C."/>
            <person name="Nielsen K.F."/>
            <person name="Lyhne E.K."/>
            <person name="Kogle M.E."/>
            <person name="Kuo A."/>
            <person name="Riley R."/>
            <person name="Clum A."/>
            <person name="Nolan M."/>
            <person name="Lipzen A."/>
            <person name="Salamov A."/>
            <person name="Henrissat B."/>
            <person name="Wiebenga A."/>
            <person name="De Vries R.P."/>
            <person name="Grigoriev I.V."/>
            <person name="Mortensen U.H."/>
            <person name="Andersen M.R."/>
            <person name="Baker S.E."/>
        </authorList>
    </citation>
    <scope>NUCLEOTIDE SEQUENCE [LARGE SCALE GENOMIC DNA]</scope>
    <source>
        <strain evidence="10 11">IBT 23096</strain>
    </source>
</reference>
<dbReference type="EMBL" id="MSFO01000002">
    <property type="protein sequence ID" value="PLB52773.1"/>
    <property type="molecule type" value="Genomic_DNA"/>
</dbReference>
<organism evidence="10 11">
    <name type="scientific">Aspergillus steynii IBT 23096</name>
    <dbReference type="NCBI Taxonomy" id="1392250"/>
    <lineage>
        <taxon>Eukaryota</taxon>
        <taxon>Fungi</taxon>
        <taxon>Dikarya</taxon>
        <taxon>Ascomycota</taxon>
        <taxon>Pezizomycotina</taxon>
        <taxon>Eurotiomycetes</taxon>
        <taxon>Eurotiomycetidae</taxon>
        <taxon>Eurotiales</taxon>
        <taxon>Aspergillaceae</taxon>
        <taxon>Aspergillus</taxon>
        <taxon>Aspergillus subgen. Circumdati</taxon>
    </lineage>
</organism>
<comment type="function">
    <text evidence="7 8">Has a role in the initiation of DNA replication. Required at S-phase checkpoint.</text>
</comment>
<comment type="caution">
    <text evidence="10">The sequence shown here is derived from an EMBL/GenBank/DDBJ whole genome shotgun (WGS) entry which is preliminary data.</text>
</comment>
<feature type="region of interest" description="Disordered" evidence="9">
    <location>
        <begin position="346"/>
        <end position="536"/>
    </location>
</feature>
<feature type="region of interest" description="Disordered" evidence="9">
    <location>
        <begin position="173"/>
        <end position="230"/>
    </location>
</feature>
<dbReference type="GO" id="GO:0003697">
    <property type="term" value="F:single-stranded DNA binding"/>
    <property type="evidence" value="ECO:0007669"/>
    <property type="project" value="TreeGrafter"/>
</dbReference>
<feature type="compositionally biased region" description="Acidic residues" evidence="9">
    <location>
        <begin position="397"/>
        <end position="409"/>
    </location>
</feature>
<evidence type="ECO:0000256" key="1">
    <source>
        <dbReference type="ARBA" id="ARBA00004123"/>
    </source>
</evidence>
<comment type="subcellular location">
    <subcellularLocation>
        <location evidence="1 8">Nucleus</location>
    </subcellularLocation>
</comment>
<comment type="similarity">
    <text evidence="2 8">Belongs to the SLD2 family.</text>
</comment>
<evidence type="ECO:0000256" key="9">
    <source>
        <dbReference type="SAM" id="MobiDB-lite"/>
    </source>
</evidence>
<dbReference type="Proteomes" id="UP000234275">
    <property type="component" value="Unassembled WGS sequence"/>
</dbReference>
<accession>A0A2I2GIR4</accession>
<feature type="compositionally biased region" description="Polar residues" evidence="9">
    <location>
        <begin position="173"/>
        <end position="183"/>
    </location>
</feature>
<dbReference type="RefSeq" id="XP_024708075.1">
    <property type="nucleotide sequence ID" value="XM_024843959.1"/>
</dbReference>
<feature type="compositionally biased region" description="Basic and acidic residues" evidence="9">
    <location>
        <begin position="32"/>
        <end position="66"/>
    </location>
</feature>
<dbReference type="FunFam" id="1.10.10.1460:FF:000001">
    <property type="entry name" value="DNA replication regulator Sld2"/>
    <property type="match status" value="1"/>
</dbReference>
<evidence type="ECO:0000256" key="3">
    <source>
        <dbReference type="ARBA" id="ARBA00018363"/>
    </source>
</evidence>
<feature type="compositionally biased region" description="Basic residues" evidence="9">
    <location>
        <begin position="364"/>
        <end position="378"/>
    </location>
</feature>
<dbReference type="InterPro" id="IPR040203">
    <property type="entry name" value="Sld2"/>
</dbReference>
<feature type="region of interest" description="Disordered" evidence="9">
    <location>
        <begin position="247"/>
        <end position="310"/>
    </location>
</feature>
<dbReference type="GO" id="GO:0031261">
    <property type="term" value="C:DNA replication preinitiation complex"/>
    <property type="evidence" value="ECO:0007669"/>
    <property type="project" value="TreeGrafter"/>
</dbReference>
<dbReference type="GeneID" id="36551659"/>
<dbReference type="AlphaFoldDB" id="A0A2I2GIR4"/>
<evidence type="ECO:0000256" key="4">
    <source>
        <dbReference type="ARBA" id="ARBA00022705"/>
    </source>
</evidence>
<keyword evidence="11" id="KW-1185">Reference proteome</keyword>
<keyword evidence="4 8" id="KW-0235">DNA replication</keyword>
<feature type="compositionally biased region" description="Basic and acidic residues" evidence="9">
    <location>
        <begin position="251"/>
        <end position="262"/>
    </location>
</feature>
<evidence type="ECO:0000256" key="6">
    <source>
        <dbReference type="ARBA" id="ARBA00023306"/>
    </source>
</evidence>
<keyword evidence="5 8" id="KW-0539">Nucleus</keyword>
<dbReference type="GO" id="GO:0000727">
    <property type="term" value="P:double-strand break repair via break-induced replication"/>
    <property type="evidence" value="ECO:0007669"/>
    <property type="project" value="TreeGrafter"/>
</dbReference>
<feature type="compositionally biased region" description="Polar residues" evidence="9">
    <location>
        <begin position="352"/>
        <end position="362"/>
    </location>
</feature>
<protein>
    <recommendedName>
        <fullName evidence="3 8">DNA replication regulator SLD2</fullName>
    </recommendedName>
</protein>
<dbReference type="GO" id="GO:0003688">
    <property type="term" value="F:DNA replication origin binding"/>
    <property type="evidence" value="ECO:0007669"/>
    <property type="project" value="TreeGrafter"/>
</dbReference>
<dbReference type="OrthoDB" id="8775810at2759"/>
<evidence type="ECO:0000256" key="2">
    <source>
        <dbReference type="ARBA" id="ARBA00007276"/>
    </source>
</evidence>
<feature type="compositionally biased region" description="Basic and acidic residues" evidence="9">
    <location>
        <begin position="466"/>
        <end position="506"/>
    </location>
</feature>
<dbReference type="VEuPathDB" id="FungiDB:P170DRAFT_353068"/>
<proteinExistence type="inferred from homology"/>
<dbReference type="Pfam" id="PF11719">
    <property type="entry name" value="Drc1-Sld2"/>
    <property type="match status" value="1"/>
</dbReference>
<dbReference type="InterPro" id="IPR021110">
    <property type="entry name" value="DNA_rep_checkpnt_protein"/>
</dbReference>
<sequence length="536" mass="59150">MADLNTSEIVALSGNLRAELKEWERAFAAANEGRKAERNDIKQVPEIAAKYKEYSRLKSLEKSSKYEKKHRSNHPQAEEQRPKKRKHASPTGPGNDHHTTPRKTTKGLFETPSKSRKDNAHSSHDLYDSPSVFRKLFSPSTHMHPSPLKAAIGPTPQRDGKALGLFDLLSESGGSTATPSATRIASVRGEAAQTPSKRRTMDTIAEEDEEEEDGPRGERTPASSGKKYMLSNLFATPTTLRYAAMVENENDAVHADGEKQHQAGENAPPAESETPSFLRRSNPARYGLSNSTGNAGGLSPMAVRKPPQFVGKGLSAIVRGLRDMEDERMQDDLDVLNEIEAEQAAAANVEVTDSQVPDNPNGRTYKKKGQKRTTRRVNMKPVIAKPTVQAQIHSPEPPEESDDDHEEHEEPAAVPETQRPNIAGDDDEFDYDGFDDIGSLHTMSDPDLDSDPEYGEKSKPATKGKSFSEKMKEAIGEPDPQPRDPQEKAPPKAKASEPKKPRERKVNPQAHANYRSLKIRSRGSKGRGAGRFGRRR</sequence>
<dbReference type="STRING" id="1392250.A0A2I2GIR4"/>
<gene>
    <name evidence="10" type="ORF">P170DRAFT_353068</name>
</gene>
<name>A0A2I2GIR4_9EURO</name>
<feature type="compositionally biased region" description="Acidic residues" evidence="9">
    <location>
        <begin position="204"/>
        <end position="213"/>
    </location>
</feature>
<feature type="compositionally biased region" description="Acidic residues" evidence="9">
    <location>
        <begin position="424"/>
        <end position="435"/>
    </location>
</feature>
<evidence type="ECO:0000313" key="11">
    <source>
        <dbReference type="Proteomes" id="UP000234275"/>
    </source>
</evidence>
<feature type="region of interest" description="Disordered" evidence="9">
    <location>
        <begin position="30"/>
        <end position="161"/>
    </location>
</feature>
<feature type="compositionally biased region" description="Gly residues" evidence="9">
    <location>
        <begin position="526"/>
        <end position="536"/>
    </location>
</feature>
<dbReference type="Gene3D" id="1.10.10.1460">
    <property type="match status" value="1"/>
</dbReference>
<evidence type="ECO:0000256" key="8">
    <source>
        <dbReference type="RuleBase" id="RU367067"/>
    </source>
</evidence>
<evidence type="ECO:0000313" key="10">
    <source>
        <dbReference type="EMBL" id="PLB52773.1"/>
    </source>
</evidence>
<dbReference type="GO" id="GO:1902977">
    <property type="term" value="P:mitotic DNA replication preinitiation complex assembly"/>
    <property type="evidence" value="ECO:0007669"/>
    <property type="project" value="TreeGrafter"/>
</dbReference>
<keyword evidence="6 8" id="KW-0131">Cell cycle</keyword>
<dbReference type="CDD" id="cd22289">
    <property type="entry name" value="RecQL4_SLD2_NTD"/>
    <property type="match status" value="1"/>
</dbReference>
<dbReference type="PANTHER" id="PTHR28124">
    <property type="entry name" value="DNA REPLICATION REGULATOR SLD2"/>
    <property type="match status" value="1"/>
</dbReference>
<dbReference type="PANTHER" id="PTHR28124:SF1">
    <property type="entry name" value="DNA REPLICATION REGULATOR SLD2"/>
    <property type="match status" value="1"/>
</dbReference>
<evidence type="ECO:0000256" key="5">
    <source>
        <dbReference type="ARBA" id="ARBA00023242"/>
    </source>
</evidence>